<dbReference type="Proteomes" id="UP001457282">
    <property type="component" value="Unassembled WGS sequence"/>
</dbReference>
<evidence type="ECO:0000256" key="4">
    <source>
        <dbReference type="ARBA" id="ARBA00022679"/>
    </source>
</evidence>
<keyword evidence="19" id="KW-1185">Reference proteome</keyword>
<keyword evidence="6" id="KW-0732">Signal</keyword>
<feature type="domain" description="Protein kinase" evidence="17">
    <location>
        <begin position="30"/>
        <end position="184"/>
    </location>
</feature>
<evidence type="ECO:0000256" key="1">
    <source>
        <dbReference type="ARBA" id="ARBA00004479"/>
    </source>
</evidence>
<dbReference type="PROSITE" id="PS00108">
    <property type="entry name" value="PROTEIN_KINASE_ST"/>
    <property type="match status" value="1"/>
</dbReference>
<evidence type="ECO:0000256" key="7">
    <source>
        <dbReference type="ARBA" id="ARBA00022741"/>
    </source>
</evidence>
<dbReference type="SMART" id="SM00220">
    <property type="entry name" value="S_TKc"/>
    <property type="match status" value="1"/>
</dbReference>
<feature type="binding site" evidence="15">
    <location>
        <position position="58"/>
    </location>
    <ligand>
        <name>ATP</name>
        <dbReference type="ChEBI" id="CHEBI:30616"/>
    </ligand>
</feature>
<dbReference type="AlphaFoldDB" id="A0AAW1VZM1"/>
<evidence type="ECO:0000256" key="16">
    <source>
        <dbReference type="RuleBase" id="RU000304"/>
    </source>
</evidence>
<evidence type="ECO:0000256" key="2">
    <source>
        <dbReference type="ARBA" id="ARBA00012513"/>
    </source>
</evidence>
<dbReference type="Gene3D" id="1.10.510.10">
    <property type="entry name" value="Transferase(Phosphotransferase) domain 1"/>
    <property type="match status" value="1"/>
</dbReference>
<evidence type="ECO:0000313" key="19">
    <source>
        <dbReference type="Proteomes" id="UP001457282"/>
    </source>
</evidence>
<dbReference type="Pfam" id="PF00069">
    <property type="entry name" value="Pkinase"/>
    <property type="match status" value="1"/>
</dbReference>
<dbReference type="FunFam" id="3.30.200.20:FF:000178">
    <property type="entry name" value="serine/threonine-protein kinase PBS1-like"/>
    <property type="match status" value="1"/>
</dbReference>
<comment type="similarity">
    <text evidence="16">Belongs to the protein kinase superfamily.</text>
</comment>
<dbReference type="GO" id="GO:0016020">
    <property type="term" value="C:membrane"/>
    <property type="evidence" value="ECO:0007669"/>
    <property type="project" value="UniProtKB-SubCell"/>
</dbReference>
<comment type="caution">
    <text evidence="18">The sequence shown here is derived from an EMBL/GenBank/DDBJ whole genome shotgun (WGS) entry which is preliminary data.</text>
</comment>
<evidence type="ECO:0000256" key="10">
    <source>
        <dbReference type="ARBA" id="ARBA00022989"/>
    </source>
</evidence>
<keyword evidence="5" id="KW-0812">Transmembrane</keyword>
<dbReference type="GO" id="GO:0005524">
    <property type="term" value="F:ATP binding"/>
    <property type="evidence" value="ECO:0007669"/>
    <property type="project" value="UniProtKB-UniRule"/>
</dbReference>
<dbReference type="InterPro" id="IPR011009">
    <property type="entry name" value="Kinase-like_dom_sf"/>
</dbReference>
<dbReference type="EC" id="2.7.11.1" evidence="2"/>
<dbReference type="PROSITE" id="PS50011">
    <property type="entry name" value="PROTEIN_KINASE_DOM"/>
    <property type="match status" value="1"/>
</dbReference>
<evidence type="ECO:0000256" key="3">
    <source>
        <dbReference type="ARBA" id="ARBA00022527"/>
    </source>
</evidence>
<evidence type="ECO:0000256" key="6">
    <source>
        <dbReference type="ARBA" id="ARBA00022729"/>
    </source>
</evidence>
<dbReference type="EMBL" id="JBEDUW010000007">
    <property type="protein sequence ID" value="KAK9912501.1"/>
    <property type="molecule type" value="Genomic_DNA"/>
</dbReference>
<evidence type="ECO:0000256" key="12">
    <source>
        <dbReference type="ARBA" id="ARBA00023180"/>
    </source>
</evidence>
<comment type="catalytic activity">
    <reaction evidence="13">
        <text>L-threonyl-[protein] + ATP = O-phospho-L-threonyl-[protein] + ADP + H(+)</text>
        <dbReference type="Rhea" id="RHEA:46608"/>
        <dbReference type="Rhea" id="RHEA-COMP:11060"/>
        <dbReference type="Rhea" id="RHEA-COMP:11605"/>
        <dbReference type="ChEBI" id="CHEBI:15378"/>
        <dbReference type="ChEBI" id="CHEBI:30013"/>
        <dbReference type="ChEBI" id="CHEBI:30616"/>
        <dbReference type="ChEBI" id="CHEBI:61977"/>
        <dbReference type="ChEBI" id="CHEBI:456216"/>
        <dbReference type="EC" id="2.7.11.1"/>
    </reaction>
</comment>
<dbReference type="GO" id="GO:0004674">
    <property type="term" value="F:protein serine/threonine kinase activity"/>
    <property type="evidence" value="ECO:0007669"/>
    <property type="project" value="UniProtKB-KW"/>
</dbReference>
<dbReference type="FunFam" id="1.10.510.10:FF:001023">
    <property type="entry name" value="Os07g0541700 protein"/>
    <property type="match status" value="1"/>
</dbReference>
<keyword evidence="4" id="KW-0808">Transferase</keyword>
<evidence type="ECO:0000256" key="14">
    <source>
        <dbReference type="ARBA" id="ARBA00048679"/>
    </source>
</evidence>
<dbReference type="PANTHER" id="PTHR27009">
    <property type="entry name" value="RUST RESISTANCE KINASE LR10-RELATED"/>
    <property type="match status" value="1"/>
</dbReference>
<evidence type="ECO:0000256" key="15">
    <source>
        <dbReference type="PROSITE-ProRule" id="PRU10141"/>
    </source>
</evidence>
<evidence type="ECO:0000259" key="17">
    <source>
        <dbReference type="PROSITE" id="PS50011"/>
    </source>
</evidence>
<sequence>MYGVIEEFLQSHNNLMPIRYSYSNIKNITKGFNDKLGEGGYGCVYKGKLRSGRLVAIKMLENSKANGQDFINEVATIGRIHHVNVVQLIGYCAEGSKRALIYEFMSNGSLDKHIFPKGLVSLRCKEAFEISLGVARGIEYLHQGCEMKILHFDIKPHNILLDENFVPKVSDFGLARYARWMITV</sequence>
<keyword evidence="8" id="KW-0418">Kinase</keyword>
<keyword evidence="11" id="KW-0472">Membrane</keyword>
<comment type="subcellular location">
    <subcellularLocation>
        <location evidence="1">Membrane</location>
        <topology evidence="1">Single-pass type I membrane protein</topology>
    </subcellularLocation>
</comment>
<dbReference type="InterPro" id="IPR045874">
    <property type="entry name" value="LRK10/LRL21-25-like"/>
</dbReference>
<protein>
    <recommendedName>
        <fullName evidence="2">non-specific serine/threonine protein kinase</fullName>
        <ecNumber evidence="2">2.7.11.1</ecNumber>
    </recommendedName>
</protein>
<proteinExistence type="inferred from homology"/>
<evidence type="ECO:0000256" key="9">
    <source>
        <dbReference type="ARBA" id="ARBA00022840"/>
    </source>
</evidence>
<keyword evidence="3 16" id="KW-0723">Serine/threonine-protein kinase</keyword>
<name>A0AAW1VZM1_RUBAR</name>
<keyword evidence="12" id="KW-0325">Glycoprotein</keyword>
<reference evidence="18 19" key="1">
    <citation type="journal article" date="2023" name="G3 (Bethesda)">
        <title>A chromosome-length genome assembly and annotation of blackberry (Rubus argutus, cv. 'Hillquist').</title>
        <authorList>
            <person name="Bruna T."/>
            <person name="Aryal R."/>
            <person name="Dudchenko O."/>
            <person name="Sargent D.J."/>
            <person name="Mead D."/>
            <person name="Buti M."/>
            <person name="Cavallini A."/>
            <person name="Hytonen T."/>
            <person name="Andres J."/>
            <person name="Pham M."/>
            <person name="Weisz D."/>
            <person name="Mascagni F."/>
            <person name="Usai G."/>
            <person name="Natali L."/>
            <person name="Bassil N."/>
            <person name="Fernandez G.E."/>
            <person name="Lomsadze A."/>
            <person name="Armour M."/>
            <person name="Olukolu B."/>
            <person name="Poorten T."/>
            <person name="Britton C."/>
            <person name="Davik J."/>
            <person name="Ashrafi H."/>
            <person name="Aiden E.L."/>
            <person name="Borodovsky M."/>
            <person name="Worthington M."/>
        </authorList>
    </citation>
    <scope>NUCLEOTIDE SEQUENCE [LARGE SCALE GENOMIC DNA]</scope>
    <source>
        <strain evidence="18">PI 553951</strain>
    </source>
</reference>
<accession>A0AAW1VZM1</accession>
<dbReference type="InterPro" id="IPR008271">
    <property type="entry name" value="Ser/Thr_kinase_AS"/>
</dbReference>
<comment type="catalytic activity">
    <reaction evidence="14">
        <text>L-seryl-[protein] + ATP = O-phospho-L-seryl-[protein] + ADP + H(+)</text>
        <dbReference type="Rhea" id="RHEA:17989"/>
        <dbReference type="Rhea" id="RHEA-COMP:9863"/>
        <dbReference type="Rhea" id="RHEA-COMP:11604"/>
        <dbReference type="ChEBI" id="CHEBI:15378"/>
        <dbReference type="ChEBI" id="CHEBI:29999"/>
        <dbReference type="ChEBI" id="CHEBI:30616"/>
        <dbReference type="ChEBI" id="CHEBI:83421"/>
        <dbReference type="ChEBI" id="CHEBI:456216"/>
        <dbReference type="EC" id="2.7.11.1"/>
    </reaction>
</comment>
<evidence type="ECO:0000256" key="5">
    <source>
        <dbReference type="ARBA" id="ARBA00022692"/>
    </source>
</evidence>
<dbReference type="InterPro" id="IPR017441">
    <property type="entry name" value="Protein_kinase_ATP_BS"/>
</dbReference>
<gene>
    <name evidence="18" type="ORF">M0R45_036363</name>
</gene>
<evidence type="ECO:0000313" key="18">
    <source>
        <dbReference type="EMBL" id="KAK9912501.1"/>
    </source>
</evidence>
<dbReference type="SUPFAM" id="SSF56112">
    <property type="entry name" value="Protein kinase-like (PK-like)"/>
    <property type="match status" value="1"/>
</dbReference>
<dbReference type="PROSITE" id="PS00107">
    <property type="entry name" value="PROTEIN_KINASE_ATP"/>
    <property type="match status" value="1"/>
</dbReference>
<evidence type="ECO:0000256" key="8">
    <source>
        <dbReference type="ARBA" id="ARBA00022777"/>
    </source>
</evidence>
<evidence type="ECO:0000256" key="11">
    <source>
        <dbReference type="ARBA" id="ARBA00023136"/>
    </source>
</evidence>
<keyword evidence="9 15" id="KW-0067">ATP-binding</keyword>
<evidence type="ECO:0000256" key="13">
    <source>
        <dbReference type="ARBA" id="ARBA00047899"/>
    </source>
</evidence>
<keyword evidence="10" id="KW-1133">Transmembrane helix</keyword>
<keyword evidence="7 15" id="KW-0547">Nucleotide-binding</keyword>
<organism evidence="18 19">
    <name type="scientific">Rubus argutus</name>
    <name type="common">Southern blackberry</name>
    <dbReference type="NCBI Taxonomy" id="59490"/>
    <lineage>
        <taxon>Eukaryota</taxon>
        <taxon>Viridiplantae</taxon>
        <taxon>Streptophyta</taxon>
        <taxon>Embryophyta</taxon>
        <taxon>Tracheophyta</taxon>
        <taxon>Spermatophyta</taxon>
        <taxon>Magnoliopsida</taxon>
        <taxon>eudicotyledons</taxon>
        <taxon>Gunneridae</taxon>
        <taxon>Pentapetalae</taxon>
        <taxon>rosids</taxon>
        <taxon>fabids</taxon>
        <taxon>Rosales</taxon>
        <taxon>Rosaceae</taxon>
        <taxon>Rosoideae</taxon>
        <taxon>Rosoideae incertae sedis</taxon>
        <taxon>Rubus</taxon>
    </lineage>
</organism>
<dbReference type="Gene3D" id="3.30.200.20">
    <property type="entry name" value="Phosphorylase Kinase, domain 1"/>
    <property type="match status" value="1"/>
</dbReference>
<dbReference type="InterPro" id="IPR000719">
    <property type="entry name" value="Prot_kinase_dom"/>
</dbReference>